<dbReference type="AlphaFoldDB" id="A0A8H8CQH3"/>
<accession>A0A8H8CQH3</accession>
<evidence type="ECO:0000313" key="2">
    <source>
        <dbReference type="EMBL" id="KAG5173988.1"/>
    </source>
</evidence>
<feature type="compositionally biased region" description="Polar residues" evidence="1">
    <location>
        <begin position="179"/>
        <end position="188"/>
    </location>
</feature>
<feature type="compositionally biased region" description="Polar residues" evidence="1">
    <location>
        <begin position="94"/>
        <end position="112"/>
    </location>
</feature>
<feature type="region of interest" description="Disordered" evidence="1">
    <location>
        <begin position="37"/>
        <end position="203"/>
    </location>
</feature>
<feature type="region of interest" description="Disordered" evidence="1">
    <location>
        <begin position="223"/>
        <end position="308"/>
    </location>
</feature>
<feature type="compositionally biased region" description="Basic and acidic residues" evidence="1">
    <location>
        <begin position="435"/>
        <end position="445"/>
    </location>
</feature>
<evidence type="ECO:0000256" key="1">
    <source>
        <dbReference type="SAM" id="MobiDB-lite"/>
    </source>
</evidence>
<reference evidence="2" key="1">
    <citation type="submission" date="2021-02" db="EMBL/GenBank/DDBJ databases">
        <title>Psilocybe cubensis genome.</title>
        <authorList>
            <person name="Mckernan K.J."/>
            <person name="Crawford S."/>
            <person name="Trippe A."/>
            <person name="Kane L.T."/>
            <person name="Mclaughlin S."/>
        </authorList>
    </citation>
    <scope>NUCLEOTIDE SEQUENCE [LARGE SCALE GENOMIC DNA]</scope>
    <source>
        <strain evidence="2">MGC-MH-2018</strain>
    </source>
</reference>
<dbReference type="EMBL" id="JAFIQS010000001">
    <property type="protein sequence ID" value="KAG5173988.1"/>
    <property type="molecule type" value="Genomic_DNA"/>
</dbReference>
<dbReference type="OrthoDB" id="3068959at2759"/>
<feature type="compositionally biased region" description="Polar residues" evidence="1">
    <location>
        <begin position="282"/>
        <end position="299"/>
    </location>
</feature>
<feature type="compositionally biased region" description="Polar residues" evidence="1">
    <location>
        <begin position="377"/>
        <end position="390"/>
    </location>
</feature>
<proteinExistence type="predicted"/>
<comment type="caution">
    <text evidence="2">The sequence shown here is derived from an EMBL/GenBank/DDBJ whole genome shotgun (WGS) entry which is preliminary data.</text>
</comment>
<feature type="compositionally biased region" description="Polar residues" evidence="1">
    <location>
        <begin position="144"/>
        <end position="157"/>
    </location>
</feature>
<feature type="compositionally biased region" description="Polar residues" evidence="1">
    <location>
        <begin position="65"/>
        <end position="78"/>
    </location>
</feature>
<organism evidence="2">
    <name type="scientific">Psilocybe cubensis</name>
    <name type="common">Psychedelic mushroom</name>
    <name type="synonym">Stropharia cubensis</name>
    <dbReference type="NCBI Taxonomy" id="181762"/>
    <lineage>
        <taxon>Eukaryota</taxon>
        <taxon>Fungi</taxon>
        <taxon>Dikarya</taxon>
        <taxon>Basidiomycota</taxon>
        <taxon>Agaricomycotina</taxon>
        <taxon>Agaricomycetes</taxon>
        <taxon>Agaricomycetidae</taxon>
        <taxon>Agaricales</taxon>
        <taxon>Agaricineae</taxon>
        <taxon>Strophariaceae</taxon>
        <taxon>Psilocybe</taxon>
    </lineage>
</organism>
<name>A0A8H8CQH3_PSICU</name>
<gene>
    <name evidence="2" type="ORF">JR316_000646</name>
</gene>
<feature type="compositionally biased region" description="Polar residues" evidence="1">
    <location>
        <begin position="225"/>
        <end position="239"/>
    </location>
</feature>
<feature type="compositionally biased region" description="Basic residues" evidence="1">
    <location>
        <begin position="446"/>
        <end position="456"/>
    </location>
</feature>
<feature type="region of interest" description="Disordered" evidence="1">
    <location>
        <begin position="374"/>
        <end position="456"/>
    </location>
</feature>
<sequence>MPALGSEDDLPEAMPFDIGMAMLHPAASTSVSSIPSIYLHPESSDDGEFDPYDPVNLERDHPHTPSLQLNSTAEQSRGPSPDPQPERLIPQPSIFRSSPENPDSTLQQSSHSRGSESPPLNNDAEYTVPRTLLPATPIDPSRTALPNTSPVSPLSSLHRNRDEKSEQVNSISGRFENPLQLNSENQTENHGKVPSAQSNQERVYPVESTPNQSLDTHAPLVDQMLPTQEPNPNVRSTNSHGHDFRSDDQSSQVIPAQPTGERGQKLRPSSNERVRDAPSSRYAPSTHQTISTYSSSQMRNGPPPNRHVPKHLVMPTPLQNNPNFTPPQNRPQMIAQPVLPSQFGSAKVQVQVRTQPRAPYLQPPYSQSQQLFAPVQPGSTPTSNKLISSSKLRKKVSTKMITPTPDTNSRHPIVTTVSFAPPVIGFSQSPSAERPSGRSKIDKIPKRVLSKRRTDF</sequence>
<protein>
    <submittedName>
        <fullName evidence="2">Uncharacterized protein</fullName>
    </submittedName>
</protein>